<keyword evidence="3" id="KW-1185">Reference proteome</keyword>
<dbReference type="GO" id="GO:0004364">
    <property type="term" value="F:glutathione transferase activity"/>
    <property type="evidence" value="ECO:0007669"/>
    <property type="project" value="TreeGrafter"/>
</dbReference>
<dbReference type="Proteomes" id="UP000025061">
    <property type="component" value="Unassembled WGS sequence"/>
</dbReference>
<dbReference type="PANTHER" id="PTHR42673:SF4">
    <property type="entry name" value="MALEYLACETOACETATE ISOMERASE"/>
    <property type="match status" value="1"/>
</dbReference>
<dbReference type="EMBL" id="ARYI01000014">
    <property type="protein sequence ID" value="KCZ89384.1"/>
    <property type="molecule type" value="Genomic_DNA"/>
</dbReference>
<dbReference type="InterPro" id="IPR036249">
    <property type="entry name" value="Thioredoxin-like_sf"/>
</dbReference>
<dbReference type="GO" id="GO:0016034">
    <property type="term" value="F:maleylacetoacetate isomerase activity"/>
    <property type="evidence" value="ECO:0007669"/>
    <property type="project" value="TreeGrafter"/>
</dbReference>
<dbReference type="GO" id="GO:0006559">
    <property type="term" value="P:L-phenylalanine catabolic process"/>
    <property type="evidence" value="ECO:0007669"/>
    <property type="project" value="TreeGrafter"/>
</dbReference>
<dbReference type="GO" id="GO:0006749">
    <property type="term" value="P:glutathione metabolic process"/>
    <property type="evidence" value="ECO:0007669"/>
    <property type="project" value="TreeGrafter"/>
</dbReference>
<gene>
    <name evidence="2" type="ORF">HHI_14577</name>
</gene>
<accession>A0A059FFI8</accession>
<dbReference type="Pfam" id="PF13409">
    <property type="entry name" value="GST_N_2"/>
    <property type="match status" value="1"/>
</dbReference>
<evidence type="ECO:0000259" key="1">
    <source>
        <dbReference type="PROSITE" id="PS50404"/>
    </source>
</evidence>
<sequence>MRKFISGNLNYSSWSIRPLLVVRKAGLGIEEEIIPLDFPETTAHLKEISPTAKVPLLIWDGTEIWESLAITEFVAELTEPGVIWPKDATRRAIARAVSSEMHAGFAALRQACSMDIRGRAPAPQMTQALEADISRIQKMWSDLRETHGQNTDEPGPFLFGAWSAADAFYTPVVTRFRTFGLPLTGAAADYAAAVLEDPLFTELEAQAAAEPWWISYGPEGRSSGYLKPEA</sequence>
<evidence type="ECO:0000313" key="2">
    <source>
        <dbReference type="EMBL" id="KCZ89384.1"/>
    </source>
</evidence>
<name>A0A059FFI8_9PROT</name>
<organism evidence="2 3">
    <name type="scientific">Hyphomonas hirschiana VP5</name>
    <dbReference type="NCBI Taxonomy" id="1280951"/>
    <lineage>
        <taxon>Bacteria</taxon>
        <taxon>Pseudomonadati</taxon>
        <taxon>Pseudomonadota</taxon>
        <taxon>Alphaproteobacteria</taxon>
        <taxon>Hyphomonadales</taxon>
        <taxon>Hyphomonadaceae</taxon>
        <taxon>Hyphomonas</taxon>
    </lineage>
</organism>
<dbReference type="PROSITE" id="PS50404">
    <property type="entry name" value="GST_NTER"/>
    <property type="match status" value="1"/>
</dbReference>
<evidence type="ECO:0000313" key="3">
    <source>
        <dbReference type="Proteomes" id="UP000025061"/>
    </source>
</evidence>
<dbReference type="PATRIC" id="fig|1280951.3.peg.2938"/>
<keyword evidence="2" id="KW-0808">Transferase</keyword>
<dbReference type="SUPFAM" id="SSF52833">
    <property type="entry name" value="Thioredoxin-like"/>
    <property type="match status" value="1"/>
</dbReference>
<comment type="caution">
    <text evidence="2">The sequence shown here is derived from an EMBL/GenBank/DDBJ whole genome shotgun (WGS) entry which is preliminary data.</text>
</comment>
<feature type="domain" description="GST N-terminal" evidence="1">
    <location>
        <begin position="2"/>
        <end position="82"/>
    </location>
</feature>
<dbReference type="Gene3D" id="3.40.30.10">
    <property type="entry name" value="Glutaredoxin"/>
    <property type="match status" value="1"/>
</dbReference>
<dbReference type="RefSeq" id="WP_011645166.1">
    <property type="nucleotide sequence ID" value="NZ_ARYI01000014.1"/>
</dbReference>
<dbReference type="AlphaFoldDB" id="A0A059FFI8"/>
<protein>
    <submittedName>
        <fullName evidence="2">Glutathione S-transferase</fullName>
    </submittedName>
</protein>
<proteinExistence type="predicted"/>
<reference evidence="2 3" key="1">
    <citation type="submission" date="2013-04" db="EMBL/GenBank/DDBJ databases">
        <title>Hyphomonas hirschiana VP5 Genome Sequencing.</title>
        <authorList>
            <person name="Lai Q."/>
            <person name="Shao Z."/>
        </authorList>
    </citation>
    <scope>NUCLEOTIDE SEQUENCE [LARGE SCALE GENOMIC DNA]</scope>
    <source>
        <strain evidence="2 3">VP5</strain>
    </source>
</reference>
<dbReference type="InterPro" id="IPR004045">
    <property type="entry name" value="Glutathione_S-Trfase_N"/>
</dbReference>
<dbReference type="SUPFAM" id="SSF47616">
    <property type="entry name" value="GST C-terminal domain-like"/>
    <property type="match status" value="1"/>
</dbReference>
<dbReference type="CDD" id="cd03194">
    <property type="entry name" value="GST_C_3"/>
    <property type="match status" value="1"/>
</dbReference>
<dbReference type="PANTHER" id="PTHR42673">
    <property type="entry name" value="MALEYLACETOACETATE ISOMERASE"/>
    <property type="match status" value="1"/>
</dbReference>
<dbReference type="Gene3D" id="1.20.1050.10">
    <property type="match status" value="1"/>
</dbReference>
<dbReference type="InterPro" id="IPR036282">
    <property type="entry name" value="Glutathione-S-Trfase_C_sf"/>
</dbReference>